<gene>
    <name evidence="1" type="ORF">DERF_003031</name>
</gene>
<name>A0A922ICU4_DERFA</name>
<reference evidence="1" key="2">
    <citation type="journal article" date="2022" name="Res Sq">
        <title>Comparative Genomics Reveals Insights into the Divergent Evolution of Astigmatic Mites and Household Pest Adaptations.</title>
        <authorList>
            <person name="Xiong Q."/>
            <person name="Wan A.T.-Y."/>
            <person name="Liu X.-Y."/>
            <person name="Fung C.S.-H."/>
            <person name="Xiao X."/>
            <person name="Malainual N."/>
            <person name="Hou J."/>
            <person name="Wang L."/>
            <person name="Wang M."/>
            <person name="Yang K."/>
            <person name="Cui Y."/>
            <person name="Leung E."/>
            <person name="Nong W."/>
            <person name="Shin S.-K."/>
            <person name="Au S."/>
            <person name="Jeong K.Y."/>
            <person name="Chew F.T."/>
            <person name="Hui J."/>
            <person name="Leung T.F."/>
            <person name="Tungtrongchitr A."/>
            <person name="Zhong N."/>
            <person name="Liu Z."/>
            <person name="Tsui S."/>
        </authorList>
    </citation>
    <scope>NUCLEOTIDE SEQUENCE</scope>
    <source>
        <strain evidence="1">Derf</strain>
        <tissue evidence="1">Whole organism</tissue>
    </source>
</reference>
<proteinExistence type="predicted"/>
<dbReference type="EMBL" id="ASGP02000001">
    <property type="protein sequence ID" value="KAH9529129.1"/>
    <property type="molecule type" value="Genomic_DNA"/>
</dbReference>
<dbReference type="Proteomes" id="UP000790347">
    <property type="component" value="Unassembled WGS sequence"/>
</dbReference>
<organism evidence="1 2">
    <name type="scientific">Dermatophagoides farinae</name>
    <name type="common">American house dust mite</name>
    <dbReference type="NCBI Taxonomy" id="6954"/>
    <lineage>
        <taxon>Eukaryota</taxon>
        <taxon>Metazoa</taxon>
        <taxon>Ecdysozoa</taxon>
        <taxon>Arthropoda</taxon>
        <taxon>Chelicerata</taxon>
        <taxon>Arachnida</taxon>
        <taxon>Acari</taxon>
        <taxon>Acariformes</taxon>
        <taxon>Sarcoptiformes</taxon>
        <taxon>Astigmata</taxon>
        <taxon>Psoroptidia</taxon>
        <taxon>Analgoidea</taxon>
        <taxon>Pyroglyphidae</taxon>
        <taxon>Dermatophagoidinae</taxon>
        <taxon>Dermatophagoides</taxon>
    </lineage>
</organism>
<evidence type="ECO:0000313" key="2">
    <source>
        <dbReference type="Proteomes" id="UP000790347"/>
    </source>
</evidence>
<comment type="caution">
    <text evidence="1">The sequence shown here is derived from an EMBL/GenBank/DDBJ whole genome shotgun (WGS) entry which is preliminary data.</text>
</comment>
<dbReference type="AlphaFoldDB" id="A0A922ICU4"/>
<protein>
    <submittedName>
        <fullName evidence="1">Uncharacterized protein</fullName>
    </submittedName>
</protein>
<sequence length="59" mass="6986">MTLTTIDKKLDYFINDGSRRHKDIINPEKSPKIVRSDCETSKNCPKRKKDYNEIGLFFH</sequence>
<keyword evidence="2" id="KW-1185">Reference proteome</keyword>
<accession>A0A922ICU4</accession>
<evidence type="ECO:0000313" key="1">
    <source>
        <dbReference type="EMBL" id="KAH9529129.1"/>
    </source>
</evidence>
<reference evidence="1" key="1">
    <citation type="submission" date="2013-05" db="EMBL/GenBank/DDBJ databases">
        <authorList>
            <person name="Yim A.K.Y."/>
            <person name="Chan T.F."/>
            <person name="Ji K.M."/>
            <person name="Liu X.Y."/>
            <person name="Zhou J.W."/>
            <person name="Li R.Q."/>
            <person name="Yang K.Y."/>
            <person name="Li J."/>
            <person name="Li M."/>
            <person name="Law P.T.W."/>
            <person name="Wu Y.L."/>
            <person name="Cai Z.L."/>
            <person name="Qin H."/>
            <person name="Bao Y."/>
            <person name="Leung R.K.K."/>
            <person name="Ng P.K.S."/>
            <person name="Zou J."/>
            <person name="Zhong X.J."/>
            <person name="Ran P.X."/>
            <person name="Zhong N.S."/>
            <person name="Liu Z.G."/>
            <person name="Tsui S.K.W."/>
        </authorList>
    </citation>
    <scope>NUCLEOTIDE SEQUENCE</scope>
    <source>
        <strain evidence="1">Derf</strain>
        <tissue evidence="1">Whole organism</tissue>
    </source>
</reference>